<protein>
    <recommendedName>
        <fullName evidence="10">Rhomboid-type serine protease</fullName>
        <ecNumber evidence="10">3.4.21.105</ecNumber>
    </recommendedName>
</protein>
<proteinExistence type="inferred from homology"/>
<feature type="transmembrane region" description="Helical" evidence="10">
    <location>
        <begin position="273"/>
        <end position="292"/>
    </location>
</feature>
<evidence type="ECO:0000256" key="4">
    <source>
        <dbReference type="ARBA" id="ARBA00022670"/>
    </source>
</evidence>
<feature type="compositionally biased region" description="Basic and acidic residues" evidence="11">
    <location>
        <begin position="34"/>
        <end position="62"/>
    </location>
</feature>
<dbReference type="OrthoDB" id="2146116at2759"/>
<comment type="catalytic activity">
    <reaction evidence="1 10">
        <text>Cleaves type-1 transmembrane domains using a catalytic dyad composed of serine and histidine that are contributed by different transmembrane domains.</text>
        <dbReference type="EC" id="3.4.21.105"/>
    </reaction>
</comment>
<dbReference type="InterPro" id="IPR002610">
    <property type="entry name" value="Peptidase_S54_rhomboid-like"/>
</dbReference>
<feature type="domain" description="Peptidase S54 rhomboid" evidence="12">
    <location>
        <begin position="268"/>
        <end position="407"/>
    </location>
</feature>
<feature type="transmembrane region" description="Helical" evidence="10">
    <location>
        <begin position="335"/>
        <end position="354"/>
    </location>
</feature>
<reference evidence="13 14" key="1">
    <citation type="submission" date="2015-03" db="EMBL/GenBank/DDBJ databases">
        <title>Genomics and transcriptomics of the oil-accumulating basidiomycete yeast T. oleaginosus allow insights into substrate utilization and the diverse evolutionary trajectories of mating systems in fungi.</title>
        <authorList>
            <consortium name="DOE Joint Genome Institute"/>
            <person name="Kourist R."/>
            <person name="Kracht O."/>
            <person name="Bracharz F."/>
            <person name="Lipzen A."/>
            <person name="Nolan M."/>
            <person name="Ohm R."/>
            <person name="Grigoriev I."/>
            <person name="Sun S."/>
            <person name="Heitman J."/>
            <person name="Bruck T."/>
            <person name="Nowrousian M."/>
        </authorList>
    </citation>
    <scope>NUCLEOTIDE SEQUENCE [LARGE SCALE GENOMIC DNA]</scope>
    <source>
        <strain evidence="13 14">IBC0246</strain>
    </source>
</reference>
<keyword evidence="5 10" id="KW-0812">Transmembrane</keyword>
<sequence>MHNEPYRQGSDPYRQPVDNYRQTSGDNYRLNDGPSDHRDPYYGENGRYDERSGGNDAFRADEPDPFARSPSREARERERERADPYAGSDPYNPYGNNANSGGDIELRPIAAQKNSRFIPAPAALNTKDTLLFATGLDRVFRLVGVKMGESAEQVVQRRHRGMPGQRWPVMAYLLTIIMCAVMVYELVANNKAQGTPISTKPYFNFMIGPSSTVLINIGARFAPCMRVVPGISPTLQMGCPSNTANPPTELCTIAEICGHGGFPSGTPDQSWRLFSPIFLHVGIIHLLVNMFAQVTMNGPMERMMGTIPWLIVYIAGGIYGNLLGGSFSLAGIPSAGASGAIFAIEACAMVDLALHWKYEARPKFKAMMFALEFVLIVAMGYIPFAVDGLAHLGGFAMGLMLGIVLVPSTPETKRYRMIVWGCRIVALPLAIVAFALTTKNFYSDDPNAACTWCRYLSCIPTSANNQCKGTVSLCGNESQHDLCRGEAHTVLISYLI</sequence>
<comment type="similarity">
    <text evidence="3 10">Belongs to the peptidase S54 family.</text>
</comment>
<dbReference type="EMBL" id="KQ087250">
    <property type="protein sequence ID" value="KLT39727.1"/>
    <property type="molecule type" value="Genomic_DNA"/>
</dbReference>
<gene>
    <name evidence="13" type="ORF">CC85DRAFT_250664</name>
</gene>
<dbReference type="SUPFAM" id="SSF144091">
    <property type="entry name" value="Rhomboid-like"/>
    <property type="match status" value="1"/>
</dbReference>
<feature type="transmembrane region" description="Helical" evidence="10">
    <location>
        <begin position="304"/>
        <end position="323"/>
    </location>
</feature>
<dbReference type="GO" id="GO:0004252">
    <property type="term" value="F:serine-type endopeptidase activity"/>
    <property type="evidence" value="ECO:0007669"/>
    <property type="project" value="InterPro"/>
</dbReference>
<keyword evidence="4 10" id="KW-0645">Protease</keyword>
<dbReference type="InterPro" id="IPR035952">
    <property type="entry name" value="Rhomboid-like_sf"/>
</dbReference>
<evidence type="ECO:0000259" key="12">
    <source>
        <dbReference type="Pfam" id="PF01694"/>
    </source>
</evidence>
<feature type="transmembrane region" description="Helical" evidence="10">
    <location>
        <begin position="167"/>
        <end position="187"/>
    </location>
</feature>
<dbReference type="PANTHER" id="PTHR22936">
    <property type="entry name" value="RHOMBOID-RELATED"/>
    <property type="match status" value="1"/>
</dbReference>
<evidence type="ECO:0000256" key="11">
    <source>
        <dbReference type="SAM" id="MobiDB-lite"/>
    </source>
</evidence>
<dbReference type="STRING" id="879819.A0A0J0XF83"/>
<keyword evidence="7 10" id="KW-0720">Serine protease</keyword>
<dbReference type="AlphaFoldDB" id="A0A0J0XF83"/>
<feature type="compositionally biased region" description="Basic and acidic residues" evidence="11">
    <location>
        <begin position="70"/>
        <end position="83"/>
    </location>
</feature>
<comment type="function">
    <text evidence="10">Serine protease involved in intramembrane proteolysis.</text>
</comment>
<dbReference type="InterPro" id="IPR022764">
    <property type="entry name" value="Peptidase_S54_rhomboid_dom"/>
</dbReference>
<feature type="transmembrane region" description="Helical" evidence="10">
    <location>
        <begin position="418"/>
        <end position="436"/>
    </location>
</feature>
<dbReference type="Pfam" id="PF01694">
    <property type="entry name" value="Rhomboid"/>
    <property type="match status" value="1"/>
</dbReference>
<keyword evidence="6 10" id="KW-0378">Hydrolase</keyword>
<evidence type="ECO:0000256" key="10">
    <source>
        <dbReference type="RuleBase" id="RU362115"/>
    </source>
</evidence>
<dbReference type="Proteomes" id="UP000053611">
    <property type="component" value="Unassembled WGS sequence"/>
</dbReference>
<feature type="transmembrane region" description="Helical" evidence="10">
    <location>
        <begin position="366"/>
        <end position="382"/>
    </location>
</feature>
<evidence type="ECO:0000256" key="5">
    <source>
        <dbReference type="ARBA" id="ARBA00022692"/>
    </source>
</evidence>
<dbReference type="GO" id="GO:0006508">
    <property type="term" value="P:proteolysis"/>
    <property type="evidence" value="ECO:0007669"/>
    <property type="project" value="UniProtKB-KW"/>
</dbReference>
<keyword evidence="9 10" id="KW-0472">Membrane</keyword>
<keyword evidence="14" id="KW-1185">Reference proteome</keyword>
<evidence type="ECO:0000256" key="3">
    <source>
        <dbReference type="ARBA" id="ARBA00009045"/>
    </source>
</evidence>
<evidence type="ECO:0000313" key="13">
    <source>
        <dbReference type="EMBL" id="KLT39727.1"/>
    </source>
</evidence>
<evidence type="ECO:0000313" key="14">
    <source>
        <dbReference type="Proteomes" id="UP000053611"/>
    </source>
</evidence>
<name>A0A0J0XF83_9TREE</name>
<evidence type="ECO:0000256" key="7">
    <source>
        <dbReference type="ARBA" id="ARBA00022825"/>
    </source>
</evidence>
<evidence type="ECO:0000256" key="6">
    <source>
        <dbReference type="ARBA" id="ARBA00022801"/>
    </source>
</evidence>
<keyword evidence="8 10" id="KW-1133">Transmembrane helix</keyword>
<dbReference type="EC" id="3.4.21.105" evidence="10"/>
<evidence type="ECO:0000256" key="2">
    <source>
        <dbReference type="ARBA" id="ARBA00004141"/>
    </source>
</evidence>
<accession>A0A0J0XF83</accession>
<evidence type="ECO:0000256" key="1">
    <source>
        <dbReference type="ARBA" id="ARBA00000156"/>
    </source>
</evidence>
<comment type="subcellular location">
    <subcellularLocation>
        <location evidence="2 10">Membrane</location>
        <topology evidence="2 10">Multi-pass membrane protein</topology>
    </subcellularLocation>
</comment>
<feature type="region of interest" description="Disordered" evidence="11">
    <location>
        <begin position="1"/>
        <end position="94"/>
    </location>
</feature>
<evidence type="ECO:0000256" key="9">
    <source>
        <dbReference type="ARBA" id="ARBA00023136"/>
    </source>
</evidence>
<dbReference type="Gene3D" id="1.20.1540.10">
    <property type="entry name" value="Rhomboid-like"/>
    <property type="match status" value="1"/>
</dbReference>
<feature type="transmembrane region" description="Helical" evidence="10">
    <location>
        <begin position="388"/>
        <end position="406"/>
    </location>
</feature>
<dbReference type="GO" id="GO:0016020">
    <property type="term" value="C:membrane"/>
    <property type="evidence" value="ECO:0007669"/>
    <property type="project" value="UniProtKB-SubCell"/>
</dbReference>
<organism evidence="13 14">
    <name type="scientific">Cutaneotrichosporon oleaginosum</name>
    <dbReference type="NCBI Taxonomy" id="879819"/>
    <lineage>
        <taxon>Eukaryota</taxon>
        <taxon>Fungi</taxon>
        <taxon>Dikarya</taxon>
        <taxon>Basidiomycota</taxon>
        <taxon>Agaricomycotina</taxon>
        <taxon>Tremellomycetes</taxon>
        <taxon>Trichosporonales</taxon>
        <taxon>Trichosporonaceae</taxon>
        <taxon>Cutaneotrichosporon</taxon>
    </lineage>
</organism>
<dbReference type="PANTHER" id="PTHR22936:SF69">
    <property type="entry name" value="RHOMBOID-LIKE PROTEIN"/>
    <property type="match status" value="1"/>
</dbReference>
<evidence type="ECO:0000256" key="8">
    <source>
        <dbReference type="ARBA" id="ARBA00022989"/>
    </source>
</evidence>